<comment type="catalytic activity">
    <reaction evidence="3">
        <text>3',5'-cyclic UMP + H2O = UMP + H(+)</text>
        <dbReference type="Rhea" id="RHEA:70575"/>
        <dbReference type="ChEBI" id="CHEBI:15377"/>
        <dbReference type="ChEBI" id="CHEBI:15378"/>
        <dbReference type="ChEBI" id="CHEBI:57865"/>
        <dbReference type="ChEBI" id="CHEBI:184387"/>
    </reaction>
    <physiologicalReaction direction="left-to-right" evidence="3">
        <dbReference type="Rhea" id="RHEA:70576"/>
    </physiologicalReaction>
</comment>
<dbReference type="GO" id="GO:0016787">
    <property type="term" value="F:hydrolase activity"/>
    <property type="evidence" value="ECO:0007669"/>
    <property type="project" value="UniProtKB-KW"/>
</dbReference>
<dbReference type="PANTHER" id="PTHR42951">
    <property type="entry name" value="METALLO-BETA-LACTAMASE DOMAIN-CONTAINING"/>
    <property type="match status" value="1"/>
</dbReference>
<evidence type="ECO:0000256" key="3">
    <source>
        <dbReference type="ARBA" id="ARBA00048505"/>
    </source>
</evidence>
<evidence type="ECO:0000256" key="2">
    <source>
        <dbReference type="ARBA" id="ARBA00034301"/>
    </source>
</evidence>
<dbReference type="SUPFAM" id="SSF56281">
    <property type="entry name" value="Metallo-hydrolase/oxidoreductase"/>
    <property type="match status" value="1"/>
</dbReference>
<keyword evidence="5" id="KW-0378">Hydrolase</keyword>
<dbReference type="Proteomes" id="UP000535838">
    <property type="component" value="Unassembled WGS sequence"/>
</dbReference>
<reference evidence="5 6" key="1">
    <citation type="submission" date="2020-08" db="EMBL/GenBank/DDBJ databases">
        <title>Cohnella phylogeny.</title>
        <authorList>
            <person name="Dunlap C."/>
        </authorList>
    </citation>
    <scope>NUCLEOTIDE SEQUENCE [LARGE SCALE GENOMIC DNA]</scope>
    <source>
        <strain evidence="5 6">DSM 25241</strain>
    </source>
</reference>
<dbReference type="SMART" id="SM00849">
    <property type="entry name" value="Lactamase_B"/>
    <property type="match status" value="1"/>
</dbReference>
<evidence type="ECO:0000256" key="1">
    <source>
        <dbReference type="ARBA" id="ARBA00034221"/>
    </source>
</evidence>
<organism evidence="5 6">
    <name type="scientific">Cohnella thailandensis</name>
    <dbReference type="NCBI Taxonomy" id="557557"/>
    <lineage>
        <taxon>Bacteria</taxon>
        <taxon>Bacillati</taxon>
        <taxon>Bacillota</taxon>
        <taxon>Bacilli</taxon>
        <taxon>Bacillales</taxon>
        <taxon>Paenibacillaceae</taxon>
        <taxon>Cohnella</taxon>
    </lineage>
</organism>
<sequence length="194" mass="21720">MDKIGVVNIGYNSTNYYAIHCNQGYLLIDTGLPGTLEKMMSQFRKYGIRLNEIRFLAVTHFHPDHCGIAEELQALGIDLIVSEKQSEYLESANESMRKFRPFKEIVVKPHNILVANDRISFSQKTGLSGYLLCTPGHSEDSISVVIEGLGVFTGDLPLEGTTIDSNGKIKRSWAQIIKTNERTVFPGHGRTFEI</sequence>
<keyword evidence="6" id="KW-1185">Reference proteome</keyword>
<comment type="function">
    <text evidence="2">Counteracts the endogenous Pycsar antiviral defense system. Phosphodiesterase that enables metal-dependent hydrolysis of host cyclic nucleotide Pycsar defense signals such as cCMP and cUMP.</text>
</comment>
<dbReference type="InterPro" id="IPR050855">
    <property type="entry name" value="NDM-1-like"/>
</dbReference>
<accession>A0A841SUG5</accession>
<dbReference type="InterPro" id="IPR036866">
    <property type="entry name" value="RibonucZ/Hydroxyglut_hydro"/>
</dbReference>
<dbReference type="Gene3D" id="3.60.15.10">
    <property type="entry name" value="Ribonuclease Z/Hydroxyacylglutathione hydrolase-like"/>
    <property type="match status" value="1"/>
</dbReference>
<evidence type="ECO:0000259" key="4">
    <source>
        <dbReference type="SMART" id="SM00849"/>
    </source>
</evidence>
<evidence type="ECO:0000313" key="5">
    <source>
        <dbReference type="EMBL" id="MBB6634902.1"/>
    </source>
</evidence>
<protein>
    <submittedName>
        <fullName evidence="5">MBL fold metallo-hydrolase</fullName>
    </submittedName>
</protein>
<dbReference type="RefSeq" id="WP_185120129.1">
    <property type="nucleotide sequence ID" value="NZ_JACJVQ010000008.1"/>
</dbReference>
<comment type="caution">
    <text evidence="5">The sequence shown here is derived from an EMBL/GenBank/DDBJ whole genome shotgun (WGS) entry which is preliminary data.</text>
</comment>
<dbReference type="EMBL" id="JACJVQ010000008">
    <property type="protein sequence ID" value="MBB6634902.1"/>
    <property type="molecule type" value="Genomic_DNA"/>
</dbReference>
<feature type="domain" description="Metallo-beta-lactamase" evidence="4">
    <location>
        <begin position="13"/>
        <end position="188"/>
    </location>
</feature>
<proteinExistence type="predicted"/>
<comment type="catalytic activity">
    <reaction evidence="1">
        <text>3',5'-cyclic CMP + H2O = CMP + H(+)</text>
        <dbReference type="Rhea" id="RHEA:72675"/>
        <dbReference type="ChEBI" id="CHEBI:15377"/>
        <dbReference type="ChEBI" id="CHEBI:15378"/>
        <dbReference type="ChEBI" id="CHEBI:58003"/>
        <dbReference type="ChEBI" id="CHEBI:60377"/>
    </reaction>
    <physiologicalReaction direction="left-to-right" evidence="1">
        <dbReference type="Rhea" id="RHEA:72676"/>
    </physiologicalReaction>
</comment>
<dbReference type="InterPro" id="IPR001279">
    <property type="entry name" value="Metallo-B-lactamas"/>
</dbReference>
<evidence type="ECO:0000313" key="6">
    <source>
        <dbReference type="Proteomes" id="UP000535838"/>
    </source>
</evidence>
<dbReference type="Pfam" id="PF00753">
    <property type="entry name" value="Lactamase_B"/>
    <property type="match status" value="1"/>
</dbReference>
<gene>
    <name evidence="5" type="ORF">H7B67_12345</name>
</gene>
<dbReference type="AlphaFoldDB" id="A0A841SUG5"/>
<name>A0A841SUG5_9BACL</name>